<accession>A0AAV6Y4F4</accession>
<feature type="repeat" description="PPR" evidence="3">
    <location>
        <begin position="354"/>
        <end position="388"/>
    </location>
</feature>
<dbReference type="Gene3D" id="1.25.40.10">
    <property type="entry name" value="Tetratricopeptide repeat domain"/>
    <property type="match status" value="4"/>
</dbReference>
<protein>
    <recommendedName>
        <fullName evidence="6">Pentatricopeptide repeat-containing protein</fullName>
    </recommendedName>
</protein>
<proteinExistence type="inferred from homology"/>
<feature type="repeat" description="PPR" evidence="3">
    <location>
        <begin position="458"/>
        <end position="492"/>
    </location>
</feature>
<dbReference type="EMBL" id="WHWC01000003">
    <property type="protein sequence ID" value="KAG8386350.1"/>
    <property type="molecule type" value="Genomic_DNA"/>
</dbReference>
<feature type="repeat" description="PPR" evidence="3">
    <location>
        <begin position="423"/>
        <end position="457"/>
    </location>
</feature>
<evidence type="ECO:0000256" key="2">
    <source>
        <dbReference type="ARBA" id="ARBA00022737"/>
    </source>
</evidence>
<organism evidence="4 5">
    <name type="scientific">Buddleja alternifolia</name>
    <dbReference type="NCBI Taxonomy" id="168488"/>
    <lineage>
        <taxon>Eukaryota</taxon>
        <taxon>Viridiplantae</taxon>
        <taxon>Streptophyta</taxon>
        <taxon>Embryophyta</taxon>
        <taxon>Tracheophyta</taxon>
        <taxon>Spermatophyta</taxon>
        <taxon>Magnoliopsida</taxon>
        <taxon>eudicotyledons</taxon>
        <taxon>Gunneridae</taxon>
        <taxon>Pentapetalae</taxon>
        <taxon>asterids</taxon>
        <taxon>lamiids</taxon>
        <taxon>Lamiales</taxon>
        <taxon>Scrophulariaceae</taxon>
        <taxon>Buddlejeae</taxon>
        <taxon>Buddleja</taxon>
    </lineage>
</organism>
<dbReference type="InterPro" id="IPR002885">
    <property type="entry name" value="PPR_rpt"/>
</dbReference>
<feature type="repeat" description="PPR" evidence="3">
    <location>
        <begin position="180"/>
        <end position="214"/>
    </location>
</feature>
<keyword evidence="2" id="KW-0677">Repeat</keyword>
<evidence type="ECO:0000256" key="3">
    <source>
        <dbReference type="PROSITE-ProRule" id="PRU00708"/>
    </source>
</evidence>
<feature type="repeat" description="PPR" evidence="3">
    <location>
        <begin position="319"/>
        <end position="353"/>
    </location>
</feature>
<evidence type="ECO:0008006" key="6">
    <source>
        <dbReference type="Google" id="ProtNLM"/>
    </source>
</evidence>
<feature type="repeat" description="PPR" evidence="3">
    <location>
        <begin position="249"/>
        <end position="283"/>
    </location>
</feature>
<evidence type="ECO:0000313" key="5">
    <source>
        <dbReference type="Proteomes" id="UP000826271"/>
    </source>
</evidence>
<reference evidence="4" key="1">
    <citation type="submission" date="2019-10" db="EMBL/GenBank/DDBJ databases">
        <authorList>
            <person name="Zhang R."/>
            <person name="Pan Y."/>
            <person name="Wang J."/>
            <person name="Ma R."/>
            <person name="Yu S."/>
        </authorList>
    </citation>
    <scope>NUCLEOTIDE SEQUENCE</scope>
    <source>
        <strain evidence="4">LA-IB0</strain>
        <tissue evidence="4">Leaf</tissue>
    </source>
</reference>
<gene>
    <name evidence="4" type="ORF">BUALT_Bualt03G0139700</name>
</gene>
<dbReference type="NCBIfam" id="TIGR00756">
    <property type="entry name" value="PPR"/>
    <property type="match status" value="7"/>
</dbReference>
<dbReference type="PANTHER" id="PTHR47447:SF23">
    <property type="entry name" value="PENTACOTRIPEPTIDE-REPEAT REGION OF PRORP DOMAIN-CONTAINING PROTEIN"/>
    <property type="match status" value="1"/>
</dbReference>
<dbReference type="InterPro" id="IPR011990">
    <property type="entry name" value="TPR-like_helical_dom_sf"/>
</dbReference>
<dbReference type="Pfam" id="PF13041">
    <property type="entry name" value="PPR_2"/>
    <property type="match status" value="3"/>
</dbReference>
<dbReference type="Proteomes" id="UP000826271">
    <property type="component" value="Unassembled WGS sequence"/>
</dbReference>
<sequence>MHPRFRQFSLQIHTSLRSRSSFHATSDQFIPRKIHVVVVPIQRYRHFRSITFTNNIHIPTHQLLQNPTPNSITTDHEALKIQTLLKTHSHKHIQQIEQRLDECNLSLSEDLILNVLKRHRSDWKPAYAFFNWVIQTRNSTGFPPMTSIYNEMLDVLGRMKRFDEFLQVFDEMSSRKDSINAATYGIVVNRFSAAHKVEEAIEIFNKVEDFGLERDLVAFQTLLLSLCRYKHVEAAELLFRNKKSEFRDDIKTWNIILNGWCVLRSLPDAKRFWKDIVTSDCKPDKYTYGIFINSLSKSGKISTAMKLLKTMWEKGCEPDATICNNLIDGLCFKKRIPEALQIFHEMNERDCRPNVATYNSLIKHLCKIQRMGKVNELLNEMEEKGESCSPNALTYGYLLNSAKKPEEVDKILERMERSGCKMEGDRYNLVLRLFMEWGDLERVKYTWDEMERSGMGPDRRSYTIIIHGLYDKGMMGDALEYYGEMISKGMVTEPRTKLLVDDMKLKLNEIEVVRETGLRKCNVLLDLSRKQGKKR</sequence>
<comment type="similarity">
    <text evidence="1">Belongs to the PPR family. P subfamily.</text>
</comment>
<evidence type="ECO:0000313" key="4">
    <source>
        <dbReference type="EMBL" id="KAG8386350.1"/>
    </source>
</evidence>
<name>A0AAV6Y4F4_9LAMI</name>
<feature type="repeat" description="PPR" evidence="3">
    <location>
        <begin position="284"/>
        <end position="318"/>
    </location>
</feature>
<dbReference type="Pfam" id="PF13812">
    <property type="entry name" value="PPR_3"/>
    <property type="match status" value="1"/>
</dbReference>
<keyword evidence="5" id="KW-1185">Reference proteome</keyword>
<comment type="caution">
    <text evidence="4">The sequence shown here is derived from an EMBL/GenBank/DDBJ whole genome shotgun (WGS) entry which is preliminary data.</text>
</comment>
<evidence type="ECO:0000256" key="1">
    <source>
        <dbReference type="ARBA" id="ARBA00007626"/>
    </source>
</evidence>
<dbReference type="AlphaFoldDB" id="A0AAV6Y4F4"/>
<dbReference type="PROSITE" id="PS51375">
    <property type="entry name" value="PPR"/>
    <property type="match status" value="7"/>
</dbReference>
<dbReference type="PANTHER" id="PTHR47447">
    <property type="entry name" value="OS03G0856100 PROTEIN"/>
    <property type="match status" value="1"/>
</dbReference>